<gene>
    <name evidence="1" type="ORF">OKIOD_LOCUS11021</name>
</gene>
<proteinExistence type="predicted"/>
<keyword evidence="2" id="KW-1185">Reference proteome</keyword>
<dbReference type="EMBL" id="OU015566">
    <property type="protein sequence ID" value="CAG5105579.1"/>
    <property type="molecule type" value="Genomic_DNA"/>
</dbReference>
<reference evidence="1 2" key="1">
    <citation type="submission" date="2021-04" db="EMBL/GenBank/DDBJ databases">
        <authorList>
            <person name="Bliznina A."/>
        </authorList>
    </citation>
    <scope>NUCLEOTIDE SEQUENCE [LARGE SCALE GENOMIC DNA]</scope>
</reference>
<sequence>MYDIPESLRDIYQDGFSDPHPGNWDSVNRNGETHKIQLPRGQLDPYADPGFSRAAAWAASNVGLLSNLGVIPISLSAFVVVNTDHLIEEVNAFWGFKPVRDPGLLYALASEFNLVSLEPKVPQNNDGVKSESSETGDTLTELNPFLIFIKKDASARQLRTALSNLVQFELGPDARTTLSDLELIYAAENIRRKFSNCQLFACLKEDPESIIRIKYTSEPVKGKKPSFIKRVRGASNGLGVKQEAFMEAWFSWLPRSRLGPRWSIHKMLMTSILTDSYWTYVTCKVLEATPDAMQRRTLRPDPNWWFERLVGYAAIDILAITDTVPNSSKDPIGFVEAIAANAAATERWVDKEDFEKAKEIRANLIFPTKDADENFEGVKMRLILNNAVACGLDRLNKYLEPTDYRLIPFGAACHPFWRMKLRAQLATKLAEKVVKTRNNEKVLCEKLMFRSRDWRQAKMEKQTNTSGKPFEFHYSLTTQDLADPVLSLFKEVLEGFKKVKLTAVAIKDWFDSIYQSAEETILSQRETFWERNPLMSGDWDTIRTSIPGNQIEIARFSYEQATRKNMSKDHSKLQLIPDPWFPLISEFALGNTDSDLAWQIPRDFWEVEAEGSRAWKARATRLVKSAAVGHFAVKACNKRPDAPISDPLHAVIEYAAQTAKQPAEGSLKETIEIVADNLFVACSETGEKPREIWRNLERMAKSYELKAVQQPNDLDPKKFGFLFMHRVPSAKKSKLLFQWIGNDADAAKESFLWEKDHPYNKKGSYMSIEKATSLLNDLSEFKPAEAAILVKLIAKARPKGHPLVLIATSMEAQQKWLDLVTNPQLKEETPSALWEENFGSLEFEELKGLNKYCPVLLLLVEEDQNRGLFRWQRLNFRETESGYRAIVWNYHQLVAPGKVKILRDLVSWGKGHLSNRHIRQSEKLREASLCEKFDRSDFKQCSLGFGRGVLARLACLTASLAPPTWLDLVSVSGLGYRPTKDRTQPFNTGHKTNFIR</sequence>
<organism evidence="1 2">
    <name type="scientific">Oikopleura dioica</name>
    <name type="common">Tunicate</name>
    <dbReference type="NCBI Taxonomy" id="34765"/>
    <lineage>
        <taxon>Eukaryota</taxon>
        <taxon>Metazoa</taxon>
        <taxon>Chordata</taxon>
        <taxon>Tunicata</taxon>
        <taxon>Appendicularia</taxon>
        <taxon>Copelata</taxon>
        <taxon>Oikopleuridae</taxon>
        <taxon>Oikopleura</taxon>
    </lineage>
</organism>
<protein>
    <submittedName>
        <fullName evidence="1">Oidioi.mRNA.OKI2018_I69.chr1.g2256.t1.cds</fullName>
    </submittedName>
</protein>
<evidence type="ECO:0000313" key="1">
    <source>
        <dbReference type="EMBL" id="CAG5105579.1"/>
    </source>
</evidence>
<dbReference type="Proteomes" id="UP001158576">
    <property type="component" value="Chromosome 1"/>
</dbReference>
<accession>A0ABN7SQL1</accession>
<evidence type="ECO:0000313" key="2">
    <source>
        <dbReference type="Proteomes" id="UP001158576"/>
    </source>
</evidence>
<name>A0ABN7SQL1_OIKDI</name>